<keyword evidence="1 4" id="KW-0808">Transferase</keyword>
<dbReference type="InterPro" id="IPR016181">
    <property type="entry name" value="Acyl_CoA_acyltransferase"/>
</dbReference>
<keyword evidence="2" id="KW-0012">Acyltransferase</keyword>
<dbReference type="PANTHER" id="PTHR10545">
    <property type="entry name" value="DIAMINE N-ACETYLTRANSFERASE"/>
    <property type="match status" value="1"/>
</dbReference>
<dbReference type="Gene3D" id="3.40.630.30">
    <property type="match status" value="1"/>
</dbReference>
<feature type="domain" description="N-acetyltransferase" evidence="3">
    <location>
        <begin position="2"/>
        <end position="160"/>
    </location>
</feature>
<dbReference type="CDD" id="cd04301">
    <property type="entry name" value="NAT_SF"/>
    <property type="match status" value="1"/>
</dbReference>
<evidence type="ECO:0000256" key="2">
    <source>
        <dbReference type="ARBA" id="ARBA00023315"/>
    </source>
</evidence>
<dbReference type="RefSeq" id="WP_144360342.1">
    <property type="nucleotide sequence ID" value="NZ_VMNH01000027.1"/>
</dbReference>
<dbReference type="PROSITE" id="PS51186">
    <property type="entry name" value="GNAT"/>
    <property type="match status" value="1"/>
</dbReference>
<evidence type="ECO:0000259" key="3">
    <source>
        <dbReference type="PROSITE" id="PS51186"/>
    </source>
</evidence>
<dbReference type="InterPro" id="IPR051016">
    <property type="entry name" value="Diverse_Substrate_AcTransf"/>
</dbReference>
<dbReference type="SUPFAM" id="SSF55729">
    <property type="entry name" value="Acyl-CoA N-acyltransferases (Nat)"/>
    <property type="match status" value="1"/>
</dbReference>
<reference evidence="4 5" key="1">
    <citation type="submission" date="2019-07" db="EMBL/GenBank/DDBJ databases">
        <title>The pathways for chlorine oxyanion respiration interact through the shared metabolite chlorate.</title>
        <authorList>
            <person name="Barnum T.P."/>
            <person name="Cheng Y."/>
            <person name="Hill K.A."/>
            <person name="Lucas L.N."/>
            <person name="Carlson H.K."/>
            <person name="Coates J.D."/>
        </authorList>
    </citation>
    <scope>NUCLEOTIDE SEQUENCE [LARGE SCALE GENOMIC DNA]</scope>
    <source>
        <strain evidence="4 5">BK-1</strain>
    </source>
</reference>
<evidence type="ECO:0000313" key="4">
    <source>
        <dbReference type="EMBL" id="TVO70062.1"/>
    </source>
</evidence>
<dbReference type="OrthoDB" id="9799601at2"/>
<keyword evidence="5" id="KW-1185">Reference proteome</keyword>
<gene>
    <name evidence="4" type="ORF">FHP88_17220</name>
</gene>
<comment type="caution">
    <text evidence="4">The sequence shown here is derived from an EMBL/GenBank/DDBJ whole genome shotgun (WGS) entry which is preliminary data.</text>
</comment>
<evidence type="ECO:0000256" key="1">
    <source>
        <dbReference type="ARBA" id="ARBA00022679"/>
    </source>
</evidence>
<dbReference type="InterPro" id="IPR000182">
    <property type="entry name" value="GNAT_dom"/>
</dbReference>
<organism evidence="4 5">
    <name type="scientific">Sedimenticola selenatireducens</name>
    <dbReference type="NCBI Taxonomy" id="191960"/>
    <lineage>
        <taxon>Bacteria</taxon>
        <taxon>Pseudomonadati</taxon>
        <taxon>Pseudomonadota</taxon>
        <taxon>Gammaproteobacteria</taxon>
        <taxon>Chromatiales</taxon>
        <taxon>Sedimenticolaceae</taxon>
        <taxon>Sedimenticola</taxon>
    </lineage>
</organism>
<dbReference type="Pfam" id="PF00583">
    <property type="entry name" value="Acetyltransf_1"/>
    <property type="match status" value="1"/>
</dbReference>
<evidence type="ECO:0000313" key="5">
    <source>
        <dbReference type="Proteomes" id="UP000316649"/>
    </source>
</evidence>
<dbReference type="Proteomes" id="UP000316649">
    <property type="component" value="Unassembled WGS sequence"/>
</dbReference>
<dbReference type="AlphaFoldDB" id="A0A557RY25"/>
<dbReference type="PANTHER" id="PTHR10545:SF29">
    <property type="entry name" value="GH14572P-RELATED"/>
    <property type="match status" value="1"/>
</dbReference>
<dbReference type="EMBL" id="VMNH01000027">
    <property type="protein sequence ID" value="TVO70062.1"/>
    <property type="molecule type" value="Genomic_DNA"/>
</dbReference>
<dbReference type="GO" id="GO:0008080">
    <property type="term" value="F:N-acetyltransferase activity"/>
    <property type="evidence" value="ECO:0007669"/>
    <property type="project" value="UniProtKB-ARBA"/>
</dbReference>
<proteinExistence type="predicted"/>
<name>A0A557RY25_9GAMM</name>
<sequence>MIDVQQADLSLPSHAQAVIDLLDAYARDPMGGGEPLQERVRIELIGELQKRKDALILLAFVDGTPVGLMNCFEGFSTFKCKPLLNIHDLVVLRAYRGQGIAQKLFAAVEKIALQRGYCKLTLEVLEGNRVAQSVYRQVGFSGYELNPETGRALFWEKVLP</sequence>
<accession>A0A557RY25</accession>
<protein>
    <submittedName>
        <fullName evidence="4">GNAT family N-acetyltransferase</fullName>
    </submittedName>
</protein>